<keyword evidence="5" id="KW-0732">Signal</keyword>
<dbReference type="Pfam" id="PF00112">
    <property type="entry name" value="Peptidase_C1"/>
    <property type="match status" value="1"/>
</dbReference>
<evidence type="ECO:0000256" key="1">
    <source>
        <dbReference type="ARBA" id="ARBA00008455"/>
    </source>
</evidence>
<feature type="compositionally biased region" description="Basic and acidic residues" evidence="4">
    <location>
        <begin position="900"/>
        <end position="914"/>
    </location>
</feature>
<accession>F1SZ29</accession>
<dbReference type="PANTHER" id="PTHR12411">
    <property type="entry name" value="CYSTEINE PROTEASE FAMILY C1-RELATED"/>
    <property type="match status" value="1"/>
</dbReference>
<reference evidence="9" key="3">
    <citation type="submission" date="2017-04" db="EMBL/GenBank/DDBJ databases">
        <title>Plasmodium gonderi genome.</title>
        <authorList>
            <person name="Arisue N."/>
            <person name="Honma H."/>
            <person name="Kawai S."/>
            <person name="Tougan T."/>
            <person name="Tanabe K."/>
            <person name="Horii T."/>
        </authorList>
    </citation>
    <scope>NUCLEOTIDE SEQUENCE [LARGE SCALE GENOMIC DNA]</scope>
    <source>
        <strain evidence="9">ATCC 30045</strain>
    </source>
</reference>
<dbReference type="SMART" id="SM00645">
    <property type="entry name" value="Pept_C1"/>
    <property type="match status" value="1"/>
</dbReference>
<feature type="compositionally biased region" description="Polar residues" evidence="4">
    <location>
        <begin position="68"/>
        <end position="116"/>
    </location>
</feature>
<reference evidence="7" key="1">
    <citation type="journal article" date="2011" name="PLoS ONE">
        <title>Clues to Evolution of the SERA Multigene Family in 18 Plasmodium Species.</title>
        <authorList>
            <person name="Arisue N."/>
            <person name="Kawai S."/>
            <person name="Hirai M."/>
            <person name="Palacpac N.M.Q."/>
            <person name="Jia M."/>
            <person name="Kaneko A."/>
            <person name="Tanabe K."/>
            <person name="Horii T."/>
        </authorList>
    </citation>
    <scope>NUCLEOTIDE SEQUENCE</scope>
</reference>
<evidence type="ECO:0000313" key="7">
    <source>
        <dbReference type="EMBL" id="BAK08487.1"/>
    </source>
</evidence>
<feature type="compositionally biased region" description="Gly residues" evidence="4">
    <location>
        <begin position="42"/>
        <end position="52"/>
    </location>
</feature>
<organism evidence="7">
    <name type="scientific">Plasmodium gonderi</name>
    <dbReference type="NCBI Taxonomy" id="77519"/>
    <lineage>
        <taxon>Eukaryota</taxon>
        <taxon>Sar</taxon>
        <taxon>Alveolata</taxon>
        <taxon>Apicomplexa</taxon>
        <taxon>Aconoidasida</taxon>
        <taxon>Haemosporida</taxon>
        <taxon>Plasmodiidae</taxon>
        <taxon>Plasmodium</taxon>
        <taxon>Plasmodium (Plasmodium)</taxon>
    </lineage>
</organism>
<comment type="similarity">
    <text evidence="1">Belongs to the peptidase C1 family.</text>
</comment>
<feature type="region of interest" description="Disordered" evidence="4">
    <location>
        <begin position="25"/>
        <end position="116"/>
    </location>
</feature>
<name>F1SZ29_PLAGO</name>
<protein>
    <submittedName>
        <fullName evidence="7">Putative papain-like cysteine prorease</fullName>
    </submittedName>
    <submittedName>
        <fullName evidence="8">Serine-repeat antigen 2</fullName>
    </submittedName>
</protein>
<keyword evidence="9" id="KW-1185">Reference proteome</keyword>
<evidence type="ECO:0000313" key="8">
    <source>
        <dbReference type="EMBL" id="GAW79528.1"/>
    </source>
</evidence>
<dbReference type="InterPro" id="IPR000668">
    <property type="entry name" value="Peptidase_C1A_C"/>
</dbReference>
<keyword evidence="3" id="KW-0325">Glycoprotein</keyword>
<dbReference type="SUPFAM" id="SSF54001">
    <property type="entry name" value="Cysteine proteinases"/>
    <property type="match status" value="1"/>
</dbReference>
<dbReference type="OMA" id="DIMATNC"/>
<sequence>MKSHLLFLFILGVVFSKYEILGEGTEQRVSSGETASSPSADAGGGGSGGGQAGNSSGAPGSVQGGVQNGASSATQGDRVTTSMTTSPASSQTVVSPPSGNGENPSQRHGSSESVPETNENAIKINSSFLKNHTGVKITGPCSSEFLVVLVPHIYIEVDAIMDIIRLGPKLNDAEGRVEFPVNTNLKNQCGTGKTFKLVLYIYDDKLTLKWKVYDASPGTTTTDNKIDMQTFILRNMDHPITSIQIHNVIEKGNSHVLESKNYNLGNTFPEKCAAYANNCFLSGITDIEKCYKCTLLVKEVEKSDVCYNYILKKENTANEEGISTEGEDEDSNMLQLDASIDSILNQIYNTGNNNAKELMNISELGNSLKVELTNYCNLLKEIDSSGVLDNYEIGNETDVFNNLSKLLKKHTNDNFSTLKDKMKNVAICMKNVKEWVSNKKGLKLPQLKYTKLEDTASHTYDNPKQSTCKNKGTDSKNGEHGAYDIVINLNPAGVGSHQSPSFADSMYCNDIYCDRWKDKNGCLAKIESADQGDCATSWIFASKLHLESIKCMKGYDHVPSSALYVANCSQKEGDAKCLAASNPLEFLNIIDGEKFLPSASDMPYSYKLVGDACPKPKHHWANLWNNIKLLDPANEPNSLSTKGYTSYQSAQFKDKMDEFINLVKAEVMKKGSVIAYVKVDEMMDYDINGKAVHNICGSEVPDLAVNIIGYGNYINAEGVKKSYWIIKNSWGKYWGDEGNFKVDMDTPDQCQHNFIHTAAVFNLDIPQFESGSKKNSELNNYYLNSSPDFYSNLYHNALDTEKVGGSISKKAHSKDTTLYGSSTEDEKVESQKGINGSDDVERSVELSVTLTSEGTQPEAASSSQPSQGDSPTEGVENPEEKDEDDSDGTDSDEASEVELDEHPADEPSKEEEPTANKIQLVHILKHISNGKVKMNLLTYDTENAISGDHFCSRSHSVDPEKHSECVSFCNEKWEECKSEPSPGYCITQKKGNNHCFFCFV</sequence>
<dbReference type="GO" id="GO:0006508">
    <property type="term" value="P:proteolysis"/>
    <property type="evidence" value="ECO:0007669"/>
    <property type="project" value="InterPro"/>
</dbReference>
<evidence type="ECO:0000256" key="3">
    <source>
        <dbReference type="ARBA" id="ARBA00023180"/>
    </source>
</evidence>
<proteinExistence type="inferred from homology"/>
<dbReference type="InterPro" id="IPR038765">
    <property type="entry name" value="Papain-like_cys_pep_sf"/>
</dbReference>
<dbReference type="EMBL" id="BDQF01000004">
    <property type="protein sequence ID" value="GAW79528.1"/>
    <property type="molecule type" value="Genomic_DNA"/>
</dbReference>
<feature type="compositionally biased region" description="Acidic residues" evidence="4">
    <location>
        <begin position="876"/>
        <end position="899"/>
    </location>
</feature>
<dbReference type="EMBL" id="AB576880">
    <property type="protein sequence ID" value="BAK08487.1"/>
    <property type="molecule type" value="Genomic_DNA"/>
</dbReference>
<dbReference type="GO" id="GO:0008234">
    <property type="term" value="F:cysteine-type peptidase activity"/>
    <property type="evidence" value="ECO:0007669"/>
    <property type="project" value="InterPro"/>
</dbReference>
<dbReference type="Gene3D" id="3.90.70.10">
    <property type="entry name" value="Cysteine proteinases"/>
    <property type="match status" value="1"/>
</dbReference>
<evidence type="ECO:0000256" key="4">
    <source>
        <dbReference type="SAM" id="MobiDB-lite"/>
    </source>
</evidence>
<feature type="domain" description="Peptidase C1A papain C-terminal" evidence="6">
    <location>
        <begin position="510"/>
        <end position="761"/>
    </location>
</feature>
<dbReference type="InterPro" id="IPR013128">
    <property type="entry name" value="Peptidase_C1A"/>
</dbReference>
<gene>
    <name evidence="7" type="primary">Pgo-SERA2</name>
    <name evidence="8" type="ORF">PGO_041280</name>
</gene>
<feature type="compositionally biased region" description="Low complexity" evidence="4">
    <location>
        <begin position="856"/>
        <end position="867"/>
    </location>
</feature>
<dbReference type="Proteomes" id="UP000195521">
    <property type="component" value="Unassembled WGS sequence"/>
</dbReference>
<keyword evidence="2" id="KW-0865">Zymogen</keyword>
<dbReference type="CDD" id="cd02619">
    <property type="entry name" value="Peptidase_C1"/>
    <property type="match status" value="1"/>
</dbReference>
<evidence type="ECO:0000313" key="9">
    <source>
        <dbReference type="Proteomes" id="UP000195521"/>
    </source>
</evidence>
<reference evidence="8" key="2">
    <citation type="journal article" date="2017" name="Genome Announc.">
        <title>Draft Genome Sequence of Plasmodium gonderi, a Malaria Parasite of African Old World Monkeys.</title>
        <authorList>
            <person name="Honma H."/>
            <person name="Kawai S."/>
            <person name="Motooka D."/>
            <person name="Nakamura S."/>
            <person name="Tougan T."/>
            <person name="Horii T."/>
            <person name="Arisue N."/>
        </authorList>
    </citation>
    <scope>NUCLEOTIDE SEQUENCE</scope>
    <source>
        <strain evidence="8">ATCC 30045</strain>
    </source>
</reference>
<evidence type="ECO:0000256" key="2">
    <source>
        <dbReference type="ARBA" id="ARBA00023145"/>
    </source>
</evidence>
<dbReference type="AlphaFoldDB" id="F1SZ29"/>
<feature type="compositionally biased region" description="Polar residues" evidence="4">
    <location>
        <begin position="846"/>
        <end position="855"/>
    </location>
</feature>
<evidence type="ECO:0000256" key="5">
    <source>
        <dbReference type="SAM" id="SignalP"/>
    </source>
</evidence>
<dbReference type="OrthoDB" id="190265at2759"/>
<feature type="chain" id="PRO_5011938625" evidence="5">
    <location>
        <begin position="17"/>
        <end position="1000"/>
    </location>
</feature>
<feature type="signal peptide" evidence="5">
    <location>
        <begin position="1"/>
        <end position="16"/>
    </location>
</feature>
<evidence type="ECO:0000259" key="6">
    <source>
        <dbReference type="SMART" id="SM00645"/>
    </source>
</evidence>
<feature type="region of interest" description="Disordered" evidence="4">
    <location>
        <begin position="805"/>
        <end position="915"/>
    </location>
</feature>